<dbReference type="Gene3D" id="2.30.42.10">
    <property type="match status" value="1"/>
</dbReference>
<dbReference type="FunFam" id="2.30.42.10:FF:000063">
    <property type="entry name" value="Peptidase, S41 family"/>
    <property type="match status" value="1"/>
</dbReference>
<dbReference type="PANTHER" id="PTHR32060:SF30">
    <property type="entry name" value="CARBOXY-TERMINAL PROCESSING PROTEASE CTPA"/>
    <property type="match status" value="1"/>
</dbReference>
<dbReference type="Pfam" id="PF17820">
    <property type="entry name" value="PDZ_6"/>
    <property type="match status" value="1"/>
</dbReference>
<feature type="compositionally biased region" description="Basic and acidic residues" evidence="6">
    <location>
        <begin position="466"/>
        <end position="492"/>
    </location>
</feature>
<reference evidence="8 9" key="1">
    <citation type="submission" date="2020-04" db="EMBL/GenBank/DDBJ databases">
        <title>Massilia sp. RP-1-19 isolated from soil.</title>
        <authorList>
            <person name="Dahal R.H."/>
        </authorList>
    </citation>
    <scope>NUCLEOTIDE SEQUENCE [LARGE SCALE GENOMIC DNA]</scope>
    <source>
        <strain evidence="8 9">RP-1-19</strain>
    </source>
</reference>
<dbReference type="AlphaFoldDB" id="A0A848HFP6"/>
<evidence type="ECO:0000256" key="4">
    <source>
        <dbReference type="ARBA" id="ARBA00022825"/>
    </source>
</evidence>
<dbReference type="NCBIfam" id="TIGR00225">
    <property type="entry name" value="prc"/>
    <property type="match status" value="1"/>
</dbReference>
<dbReference type="Pfam" id="PF03572">
    <property type="entry name" value="Peptidase_S41"/>
    <property type="match status" value="1"/>
</dbReference>
<evidence type="ECO:0000313" key="9">
    <source>
        <dbReference type="Proteomes" id="UP000583752"/>
    </source>
</evidence>
<dbReference type="InterPro" id="IPR004447">
    <property type="entry name" value="Peptidase_S41A"/>
</dbReference>
<dbReference type="InterPro" id="IPR041489">
    <property type="entry name" value="PDZ_6"/>
</dbReference>
<accession>A0A848HFP6</accession>
<dbReference type="GO" id="GO:0030288">
    <property type="term" value="C:outer membrane-bounded periplasmic space"/>
    <property type="evidence" value="ECO:0007669"/>
    <property type="project" value="TreeGrafter"/>
</dbReference>
<evidence type="ECO:0000256" key="1">
    <source>
        <dbReference type="ARBA" id="ARBA00009179"/>
    </source>
</evidence>
<organism evidence="8 9">
    <name type="scientific">Massilia polaris</name>
    <dbReference type="NCBI Taxonomy" id="2728846"/>
    <lineage>
        <taxon>Bacteria</taxon>
        <taxon>Pseudomonadati</taxon>
        <taxon>Pseudomonadota</taxon>
        <taxon>Betaproteobacteria</taxon>
        <taxon>Burkholderiales</taxon>
        <taxon>Oxalobacteraceae</taxon>
        <taxon>Telluria group</taxon>
        <taxon>Massilia</taxon>
    </lineage>
</organism>
<evidence type="ECO:0000256" key="6">
    <source>
        <dbReference type="SAM" id="MobiDB-lite"/>
    </source>
</evidence>
<feature type="domain" description="PDZ" evidence="7">
    <location>
        <begin position="88"/>
        <end position="170"/>
    </location>
</feature>
<dbReference type="Pfam" id="PF22694">
    <property type="entry name" value="CtpB_N-like"/>
    <property type="match status" value="1"/>
</dbReference>
<dbReference type="GO" id="GO:0007165">
    <property type="term" value="P:signal transduction"/>
    <property type="evidence" value="ECO:0007669"/>
    <property type="project" value="TreeGrafter"/>
</dbReference>
<comment type="similarity">
    <text evidence="1 5">Belongs to the peptidase S41A family.</text>
</comment>
<protein>
    <submittedName>
        <fullName evidence="8">S41 family peptidase</fullName>
    </submittedName>
</protein>
<name>A0A848HFP6_9BURK</name>
<evidence type="ECO:0000259" key="7">
    <source>
        <dbReference type="PROSITE" id="PS50106"/>
    </source>
</evidence>
<dbReference type="Gene3D" id="3.90.226.10">
    <property type="entry name" value="2-enoyl-CoA Hydratase, Chain A, domain 1"/>
    <property type="match status" value="1"/>
</dbReference>
<dbReference type="InterPro" id="IPR055210">
    <property type="entry name" value="CtpA/B_N"/>
</dbReference>
<dbReference type="InterPro" id="IPR029045">
    <property type="entry name" value="ClpP/crotonase-like_dom_sf"/>
</dbReference>
<dbReference type="RefSeq" id="WP_169463997.1">
    <property type="nucleotide sequence ID" value="NZ_JABBGG010000002.1"/>
</dbReference>
<dbReference type="InterPro" id="IPR001478">
    <property type="entry name" value="PDZ"/>
</dbReference>
<dbReference type="SUPFAM" id="SSF50156">
    <property type="entry name" value="PDZ domain-like"/>
    <property type="match status" value="1"/>
</dbReference>
<gene>
    <name evidence="8" type="ORF">HHL21_04070</name>
</gene>
<dbReference type="InterPro" id="IPR036034">
    <property type="entry name" value="PDZ_sf"/>
</dbReference>
<dbReference type="GO" id="GO:0006508">
    <property type="term" value="P:proteolysis"/>
    <property type="evidence" value="ECO:0007669"/>
    <property type="project" value="UniProtKB-KW"/>
</dbReference>
<dbReference type="GO" id="GO:0008236">
    <property type="term" value="F:serine-type peptidase activity"/>
    <property type="evidence" value="ECO:0007669"/>
    <property type="project" value="UniProtKB-KW"/>
</dbReference>
<dbReference type="Gene3D" id="3.30.750.44">
    <property type="match status" value="1"/>
</dbReference>
<dbReference type="Proteomes" id="UP000583752">
    <property type="component" value="Unassembled WGS sequence"/>
</dbReference>
<proteinExistence type="inferred from homology"/>
<dbReference type="SMART" id="SM00245">
    <property type="entry name" value="TSPc"/>
    <property type="match status" value="1"/>
</dbReference>
<feature type="region of interest" description="Disordered" evidence="6">
    <location>
        <begin position="456"/>
        <end position="492"/>
    </location>
</feature>
<dbReference type="CDD" id="cd07560">
    <property type="entry name" value="Peptidase_S41_CPP"/>
    <property type="match status" value="1"/>
</dbReference>
<dbReference type="CDD" id="cd06782">
    <property type="entry name" value="cpPDZ_CPP-like"/>
    <property type="match status" value="1"/>
</dbReference>
<keyword evidence="4 5" id="KW-0720">Serine protease</keyword>
<evidence type="ECO:0000256" key="3">
    <source>
        <dbReference type="ARBA" id="ARBA00022801"/>
    </source>
</evidence>
<dbReference type="EMBL" id="JABBGG010000002">
    <property type="protein sequence ID" value="NML60275.1"/>
    <property type="molecule type" value="Genomic_DNA"/>
</dbReference>
<keyword evidence="9" id="KW-1185">Reference proteome</keyword>
<sequence length="492" mass="52976">MKARNIGLIGFGMVAGFAASLQVTALAQRGGDLQPLPLDELRQLADVYGLIKTDYVEPVEDKKLLSQAITGMVASLDPHSAYLDKKSYREMQDSMQGRFVGLGIEVAMEDGYVKIITPMEDSPAFRAGIKAGDVITRIDNVPVKGMSLDEAIKRMRGDPKSNVVLTIARKGDDQPWVLPLTREEIRVHSVKAKMVAPGYAWLRISQFQDNTLTDMVKQVNALYAQDPKLKGLVLDLRNDPGGLLPGAIGVSAAFLSGEKKIVSTSGQLPDSNTVFYGRREFYAARASGDPLAQLPAALKTVPVIVLVNGGSASASEIVAGALQDYKRATILGTQTFGKGSVQTLRPLTADTAVKLTTARYFTPNGRAIQAKGIVPDVMVDETAEGDGLNSLRIRESDLVKHLANGSDKEAAPAAKTPDAVDAEHAARAVAARNRKPLDFGSKDDFQLQQALNRFKGLPVKLSAAEPRTEKPEPKALAKPDTKPAEINKDLRK</sequence>
<dbReference type="PROSITE" id="PS50106">
    <property type="entry name" value="PDZ"/>
    <property type="match status" value="1"/>
</dbReference>
<evidence type="ECO:0000256" key="2">
    <source>
        <dbReference type="ARBA" id="ARBA00022670"/>
    </source>
</evidence>
<dbReference type="SMART" id="SM00228">
    <property type="entry name" value="PDZ"/>
    <property type="match status" value="1"/>
</dbReference>
<keyword evidence="3 5" id="KW-0378">Hydrolase</keyword>
<dbReference type="SUPFAM" id="SSF52096">
    <property type="entry name" value="ClpP/crotonase"/>
    <property type="match status" value="1"/>
</dbReference>
<dbReference type="PANTHER" id="PTHR32060">
    <property type="entry name" value="TAIL-SPECIFIC PROTEASE"/>
    <property type="match status" value="1"/>
</dbReference>
<keyword evidence="2 5" id="KW-0645">Protease</keyword>
<evidence type="ECO:0000313" key="8">
    <source>
        <dbReference type="EMBL" id="NML60275.1"/>
    </source>
</evidence>
<comment type="caution">
    <text evidence="8">The sequence shown here is derived from an EMBL/GenBank/DDBJ whole genome shotgun (WGS) entry which is preliminary data.</text>
</comment>
<evidence type="ECO:0000256" key="5">
    <source>
        <dbReference type="RuleBase" id="RU004404"/>
    </source>
</evidence>
<dbReference type="InterPro" id="IPR005151">
    <property type="entry name" value="Tail-specific_protease"/>
</dbReference>
<dbReference type="GO" id="GO:0004175">
    <property type="term" value="F:endopeptidase activity"/>
    <property type="evidence" value="ECO:0007669"/>
    <property type="project" value="TreeGrafter"/>
</dbReference>
<dbReference type="FunFam" id="3.30.750.44:FF:000001">
    <property type="entry name" value="S41 family peptidase"/>
    <property type="match status" value="1"/>
</dbReference>